<dbReference type="KEGG" id="acae:HYG86_06390"/>
<evidence type="ECO:0000259" key="4">
    <source>
        <dbReference type="PROSITE" id="PS50893"/>
    </source>
</evidence>
<feature type="domain" description="ABC transporter" evidence="4">
    <location>
        <begin position="3"/>
        <end position="239"/>
    </location>
</feature>
<dbReference type="GO" id="GO:0005315">
    <property type="term" value="F:phosphate transmembrane transporter activity"/>
    <property type="evidence" value="ECO:0007669"/>
    <property type="project" value="InterPro"/>
</dbReference>
<keyword evidence="6" id="KW-1185">Reference proteome</keyword>
<dbReference type="InterPro" id="IPR027417">
    <property type="entry name" value="P-loop_NTPase"/>
</dbReference>
<dbReference type="SMART" id="SM00382">
    <property type="entry name" value="AAA"/>
    <property type="match status" value="1"/>
</dbReference>
<dbReference type="GO" id="GO:0005524">
    <property type="term" value="F:ATP binding"/>
    <property type="evidence" value="ECO:0007669"/>
    <property type="project" value="UniProtKB-KW"/>
</dbReference>
<dbReference type="InterPro" id="IPR003593">
    <property type="entry name" value="AAA+_ATPase"/>
</dbReference>
<dbReference type="GO" id="GO:0035435">
    <property type="term" value="P:phosphate ion transmembrane transport"/>
    <property type="evidence" value="ECO:0007669"/>
    <property type="project" value="InterPro"/>
</dbReference>
<evidence type="ECO:0000256" key="3">
    <source>
        <dbReference type="ARBA" id="ARBA00022840"/>
    </source>
</evidence>
<gene>
    <name evidence="5" type="ORF">HYG86_06390</name>
</gene>
<dbReference type="SUPFAM" id="SSF52540">
    <property type="entry name" value="P-loop containing nucleoside triphosphate hydrolases"/>
    <property type="match status" value="1"/>
</dbReference>
<dbReference type="RefSeq" id="WP_213168104.1">
    <property type="nucleotide sequence ID" value="NZ_CP058559.1"/>
</dbReference>
<dbReference type="EMBL" id="CP058559">
    <property type="protein sequence ID" value="QNO14425.1"/>
    <property type="molecule type" value="Genomic_DNA"/>
</dbReference>
<proteinExistence type="predicted"/>
<dbReference type="Gene3D" id="3.40.50.300">
    <property type="entry name" value="P-loop containing nucleotide triphosphate hydrolases"/>
    <property type="match status" value="1"/>
</dbReference>
<reference evidence="5 6" key="1">
    <citation type="submission" date="2020-07" db="EMBL/GenBank/DDBJ databases">
        <title>Alkalicella. sp. LB2 genome.</title>
        <authorList>
            <person name="Postec A."/>
            <person name="Quemeneur M."/>
        </authorList>
    </citation>
    <scope>NUCLEOTIDE SEQUENCE [LARGE SCALE GENOMIC DNA]</scope>
    <source>
        <strain evidence="5 6">LB2</strain>
    </source>
</reference>
<keyword evidence="3 5" id="KW-0067">ATP-binding</keyword>
<evidence type="ECO:0000313" key="5">
    <source>
        <dbReference type="EMBL" id="QNO14425.1"/>
    </source>
</evidence>
<dbReference type="CDD" id="cd03260">
    <property type="entry name" value="ABC_PstB_phosphate_transporter"/>
    <property type="match status" value="1"/>
</dbReference>
<dbReference type="GO" id="GO:0016020">
    <property type="term" value="C:membrane"/>
    <property type="evidence" value="ECO:0007669"/>
    <property type="project" value="InterPro"/>
</dbReference>
<organism evidence="5 6">
    <name type="scientific">Alkalicella caledoniensis</name>
    <dbReference type="NCBI Taxonomy" id="2731377"/>
    <lineage>
        <taxon>Bacteria</taxon>
        <taxon>Bacillati</taxon>
        <taxon>Bacillota</taxon>
        <taxon>Clostridia</taxon>
        <taxon>Eubacteriales</taxon>
        <taxon>Proteinivoracaceae</taxon>
        <taxon>Alkalicella</taxon>
    </lineage>
</organism>
<dbReference type="GO" id="GO:0016887">
    <property type="term" value="F:ATP hydrolysis activity"/>
    <property type="evidence" value="ECO:0007669"/>
    <property type="project" value="InterPro"/>
</dbReference>
<evidence type="ECO:0000313" key="6">
    <source>
        <dbReference type="Proteomes" id="UP000516160"/>
    </source>
</evidence>
<sequence>MGIKLSNIHVSKSDGTNNLEIIKNLNIEVQKEDIFAIAGPSGSGKSTVLRLLNRLDDATSGEIYLDDTEIKSWDIRKLREKVGFVFQESALFEGSVLDNVIYGLRIRGIKKEEEQTIASALLEKVGLDPEYLDRDIEKLSGGQKQRVNIARTLALDPEIILLDEPTSALDPQGTKLIEDLMMELNEKHNKTIIFVTHNIDQIQRIAKRVLLLGIKKIAFFGTKGELFESTDLDITTFLKGGRE</sequence>
<evidence type="ECO:0000256" key="1">
    <source>
        <dbReference type="ARBA" id="ARBA00022448"/>
    </source>
</evidence>
<dbReference type="InterPro" id="IPR005670">
    <property type="entry name" value="PstB-like"/>
</dbReference>
<name>A0A7G9W6W3_ALKCA</name>
<accession>A0A7G9W6W3</accession>
<dbReference type="PROSITE" id="PS00211">
    <property type="entry name" value="ABC_TRANSPORTER_1"/>
    <property type="match status" value="1"/>
</dbReference>
<dbReference type="PROSITE" id="PS50893">
    <property type="entry name" value="ABC_TRANSPORTER_2"/>
    <property type="match status" value="1"/>
</dbReference>
<keyword evidence="2" id="KW-0547">Nucleotide-binding</keyword>
<dbReference type="AlphaFoldDB" id="A0A7G9W6W3"/>
<dbReference type="InterPro" id="IPR017871">
    <property type="entry name" value="ABC_transporter-like_CS"/>
</dbReference>
<protein>
    <submittedName>
        <fullName evidence="5">Phosphate ABC transporter ATP-binding protein</fullName>
    </submittedName>
</protein>
<keyword evidence="1" id="KW-0813">Transport</keyword>
<dbReference type="PANTHER" id="PTHR43423">
    <property type="entry name" value="ABC TRANSPORTER I FAMILY MEMBER 17"/>
    <property type="match status" value="1"/>
</dbReference>
<evidence type="ECO:0000256" key="2">
    <source>
        <dbReference type="ARBA" id="ARBA00022741"/>
    </source>
</evidence>
<dbReference type="Proteomes" id="UP000516160">
    <property type="component" value="Chromosome"/>
</dbReference>
<dbReference type="PANTHER" id="PTHR43423:SF1">
    <property type="entry name" value="ABC TRANSPORTER I FAMILY MEMBER 17"/>
    <property type="match status" value="1"/>
</dbReference>
<dbReference type="InterPro" id="IPR003439">
    <property type="entry name" value="ABC_transporter-like_ATP-bd"/>
</dbReference>
<dbReference type="Pfam" id="PF00005">
    <property type="entry name" value="ABC_tran"/>
    <property type="match status" value="1"/>
</dbReference>